<evidence type="ECO:0000313" key="3">
    <source>
        <dbReference type="Proteomes" id="UP000076078"/>
    </source>
</evidence>
<dbReference type="AlphaFoldDB" id="A0A151Z463"/>
<dbReference type="InParanoid" id="A0A151Z463"/>
<reference evidence="2 3" key="1">
    <citation type="submission" date="2015-12" db="EMBL/GenBank/DDBJ databases">
        <title>Dictyostelia acquired genes for synthesis and detection of signals that induce cell-type specialization by lateral gene transfer from prokaryotes.</title>
        <authorList>
            <person name="Gloeckner G."/>
            <person name="Schaap P."/>
        </authorList>
    </citation>
    <scope>NUCLEOTIDE SEQUENCE [LARGE SCALE GENOMIC DNA]</scope>
    <source>
        <strain evidence="2 3">TK</strain>
    </source>
</reference>
<accession>A0A151Z463</accession>
<proteinExistence type="predicted"/>
<keyword evidence="3" id="KW-1185">Reference proteome</keyword>
<sequence>MARKNNKSIKRKQRAYDLEKERLEEQKIIDRKERREKRKIEQEKSKDDVVALMQVDEVEVEGKERGKKKNKRSTSSSNSSSEYVDMTTVKYD</sequence>
<feature type="region of interest" description="Disordered" evidence="1">
    <location>
        <begin position="58"/>
        <end position="92"/>
    </location>
</feature>
<dbReference type="Proteomes" id="UP000076078">
    <property type="component" value="Unassembled WGS sequence"/>
</dbReference>
<gene>
    <name evidence="2" type="ORF">DLAC_10796</name>
</gene>
<evidence type="ECO:0000256" key="1">
    <source>
        <dbReference type="SAM" id="MobiDB-lite"/>
    </source>
</evidence>
<name>A0A151Z463_TIELA</name>
<evidence type="ECO:0000313" key="2">
    <source>
        <dbReference type="EMBL" id="KYQ88763.1"/>
    </source>
</evidence>
<dbReference type="EMBL" id="LODT01000048">
    <property type="protein sequence ID" value="KYQ88763.1"/>
    <property type="molecule type" value="Genomic_DNA"/>
</dbReference>
<comment type="caution">
    <text evidence="2">The sequence shown here is derived from an EMBL/GenBank/DDBJ whole genome shotgun (WGS) entry which is preliminary data.</text>
</comment>
<organism evidence="2 3">
    <name type="scientific">Tieghemostelium lacteum</name>
    <name type="common">Slime mold</name>
    <name type="synonym">Dictyostelium lacteum</name>
    <dbReference type="NCBI Taxonomy" id="361077"/>
    <lineage>
        <taxon>Eukaryota</taxon>
        <taxon>Amoebozoa</taxon>
        <taxon>Evosea</taxon>
        <taxon>Eumycetozoa</taxon>
        <taxon>Dictyostelia</taxon>
        <taxon>Dictyosteliales</taxon>
        <taxon>Raperosteliaceae</taxon>
        <taxon>Tieghemostelium</taxon>
    </lineage>
</organism>
<dbReference type="OMA" id="KIRREVM"/>
<protein>
    <submittedName>
        <fullName evidence="2">Uncharacterized protein</fullName>
    </submittedName>
</protein>